<reference evidence="3 4" key="1">
    <citation type="submission" date="2016-10" db="EMBL/GenBank/DDBJ databases">
        <authorList>
            <person name="de Groot N.N."/>
        </authorList>
    </citation>
    <scope>NUCLEOTIDE SEQUENCE [LARGE SCALE GENOMIC DNA]</scope>
    <source>
        <strain evidence="3 4">DSM 19073</strain>
    </source>
</reference>
<dbReference type="Proteomes" id="UP000199110">
    <property type="component" value="Unassembled WGS sequence"/>
</dbReference>
<dbReference type="Gene3D" id="2.40.50.1020">
    <property type="entry name" value="LytTr DNA-binding domain"/>
    <property type="match status" value="1"/>
</dbReference>
<feature type="transmembrane region" description="Helical" evidence="1">
    <location>
        <begin position="72"/>
        <end position="100"/>
    </location>
</feature>
<accession>A0A1I3SL88</accession>
<gene>
    <name evidence="3" type="ORF">SAMN04488095_3181</name>
</gene>
<feature type="transmembrane region" description="Helical" evidence="1">
    <location>
        <begin position="39"/>
        <end position="60"/>
    </location>
</feature>
<dbReference type="EMBL" id="FORA01000004">
    <property type="protein sequence ID" value="SFJ58952.1"/>
    <property type="molecule type" value="Genomic_DNA"/>
</dbReference>
<dbReference type="InterPro" id="IPR007492">
    <property type="entry name" value="LytTR_DNA-bd_dom"/>
</dbReference>
<proteinExistence type="predicted"/>
<organism evidence="3 4">
    <name type="scientific">Jannaschia pohangensis</name>
    <dbReference type="NCBI Taxonomy" id="390807"/>
    <lineage>
        <taxon>Bacteria</taxon>
        <taxon>Pseudomonadati</taxon>
        <taxon>Pseudomonadota</taxon>
        <taxon>Alphaproteobacteria</taxon>
        <taxon>Rhodobacterales</taxon>
        <taxon>Roseobacteraceae</taxon>
        <taxon>Jannaschia</taxon>
    </lineage>
</organism>
<feature type="transmembrane region" description="Helical" evidence="1">
    <location>
        <begin position="9"/>
        <end position="27"/>
    </location>
</feature>
<feature type="transmembrane region" description="Helical" evidence="1">
    <location>
        <begin position="106"/>
        <end position="127"/>
    </location>
</feature>
<evidence type="ECO:0000313" key="4">
    <source>
        <dbReference type="Proteomes" id="UP000199110"/>
    </source>
</evidence>
<sequence>MRGQFARPATWVVLLGIAVVLAALGPFETDALLRPLPRAAFWLTHTVSSYGIAFLIVPPVRQVLGSLVGPWLASACAGAVAGVAITFGVMAINAAILGYIPHRGAVLPLAGTVILITVVVTLVLDVIDREMARSTTTSGKSAAKPPTLLDRLPLEKRGALVSVSVEDHYVRIRTDKGEELVLMRLSDALRETGNVAGLQVHRSHWVALDQVTAARREGDRAVLTLRHGPEISVSRANLAAIREAGLLPR</sequence>
<evidence type="ECO:0000259" key="2">
    <source>
        <dbReference type="PROSITE" id="PS50930"/>
    </source>
</evidence>
<dbReference type="PROSITE" id="PS50930">
    <property type="entry name" value="HTH_LYTTR"/>
    <property type="match status" value="1"/>
</dbReference>
<keyword evidence="4" id="KW-1185">Reference proteome</keyword>
<dbReference type="AlphaFoldDB" id="A0A1I3SL88"/>
<feature type="domain" description="HTH LytTR-type" evidence="2">
    <location>
        <begin position="163"/>
        <end position="247"/>
    </location>
</feature>
<keyword evidence="1" id="KW-1133">Transmembrane helix</keyword>
<name>A0A1I3SL88_9RHOB</name>
<dbReference type="SMART" id="SM00850">
    <property type="entry name" value="LytTR"/>
    <property type="match status" value="1"/>
</dbReference>
<dbReference type="GO" id="GO:0003677">
    <property type="term" value="F:DNA binding"/>
    <property type="evidence" value="ECO:0007669"/>
    <property type="project" value="InterPro"/>
</dbReference>
<protein>
    <submittedName>
        <fullName evidence="3">Transcriptional regulator, LytTR family</fullName>
    </submittedName>
</protein>
<keyword evidence="1" id="KW-0812">Transmembrane</keyword>
<evidence type="ECO:0000256" key="1">
    <source>
        <dbReference type="SAM" id="Phobius"/>
    </source>
</evidence>
<evidence type="ECO:0000313" key="3">
    <source>
        <dbReference type="EMBL" id="SFJ58952.1"/>
    </source>
</evidence>
<dbReference type="Pfam" id="PF04397">
    <property type="entry name" value="LytTR"/>
    <property type="match status" value="1"/>
</dbReference>
<dbReference type="STRING" id="390807.SAMN04488095_3181"/>
<keyword evidence="1" id="KW-0472">Membrane</keyword>